<dbReference type="Proteomes" id="UP000011991">
    <property type="component" value="Unassembled WGS sequence"/>
</dbReference>
<accession>M5RMD0</accession>
<dbReference type="EMBL" id="ANOG01000944">
    <property type="protein sequence ID" value="EMI16547.1"/>
    <property type="molecule type" value="Genomic_DNA"/>
</dbReference>
<evidence type="ECO:0000313" key="2">
    <source>
        <dbReference type="EMBL" id="EMI16547.1"/>
    </source>
</evidence>
<comment type="caution">
    <text evidence="2">The sequence shown here is derived from an EMBL/GenBank/DDBJ whole genome shotgun (WGS) entry which is preliminary data.</text>
</comment>
<proteinExistence type="predicted"/>
<dbReference type="AlphaFoldDB" id="M5RMD0"/>
<dbReference type="PATRIC" id="fig|1265738.3.peg.6512"/>
<dbReference type="Gene3D" id="1.25.10.10">
    <property type="entry name" value="Leucine-rich Repeat Variant"/>
    <property type="match status" value="1"/>
</dbReference>
<reference evidence="2 3" key="1">
    <citation type="journal article" date="2013" name="Mar. Genomics">
        <title>Expression of sulfatases in Rhodopirellula baltica and the diversity of sulfatases in the genus Rhodopirellula.</title>
        <authorList>
            <person name="Wegner C.E."/>
            <person name="Richter-Heitmann T."/>
            <person name="Klindworth A."/>
            <person name="Klockow C."/>
            <person name="Richter M."/>
            <person name="Achstetter T."/>
            <person name="Glockner F.O."/>
            <person name="Harder J."/>
        </authorList>
    </citation>
    <scope>NUCLEOTIDE SEQUENCE [LARGE SCALE GENOMIC DNA]</scope>
    <source>
        <strain evidence="2 3">SM1</strain>
    </source>
</reference>
<organism evidence="2 3">
    <name type="scientific">Rhodopirellula maiorica SM1</name>
    <dbReference type="NCBI Taxonomy" id="1265738"/>
    <lineage>
        <taxon>Bacteria</taxon>
        <taxon>Pseudomonadati</taxon>
        <taxon>Planctomycetota</taxon>
        <taxon>Planctomycetia</taxon>
        <taxon>Pirellulales</taxon>
        <taxon>Pirellulaceae</taxon>
        <taxon>Novipirellula</taxon>
    </lineage>
</organism>
<evidence type="ECO:0000313" key="3">
    <source>
        <dbReference type="Proteomes" id="UP000011991"/>
    </source>
</evidence>
<name>M5RMD0_9BACT</name>
<protein>
    <submittedName>
        <fullName evidence="2">Uncharacterized protein</fullName>
    </submittedName>
</protein>
<evidence type="ECO:0000256" key="1">
    <source>
        <dbReference type="SAM" id="MobiDB-lite"/>
    </source>
</evidence>
<dbReference type="InterPro" id="IPR011989">
    <property type="entry name" value="ARM-like"/>
</dbReference>
<keyword evidence="3" id="KW-1185">Reference proteome</keyword>
<gene>
    <name evidence="2" type="ORF">RMSM_06525</name>
</gene>
<feature type="region of interest" description="Disordered" evidence="1">
    <location>
        <begin position="255"/>
        <end position="276"/>
    </location>
</feature>
<sequence length="276" mass="30298">MTGAAISFPQETLMPPKRTTWIVMWGLTLATVGVAAGNDRNRSLLRGDPLVKSLIQQLDSDKFSKRQHAMRQLHSLGKRAIEDLATATHSESREVSDRAFDILQQHLIGNDTHLELAARETLQSLSQSRSAQVAQRAKRLMEPDADEFEGLNPFGNGGVIIRRQGALGNPLQGGIRIQMGGGNPPPQLRRTVRIRFNNGIKSVEITENNKTIKVAGQPDGSIDVTETKAGKPSPTKTYKNEKALKKENPSAHQIFQQGGIPKPKFVPPIPINKQAE</sequence>